<gene>
    <name evidence="1" type="ORF">ACOLOM_LOCUS11992</name>
</gene>
<accession>A0ACA9Q516</accession>
<sequence>MDDTPVTTILRGVILSSLMKDRHIARAPEPESFFRRHKYKMMIGGTILGAALGPFALTGGIAALGFGEAGIAAGSTAAWMMSLYGGYVTSGSIVAILQSVGAAGLGLGGIAASSIGGGTITAAIVRFLASNPQNLEELDNFVLITSENGLDTPAKVTFDIRNQLVVDNGVLKLESFLRGFDLALPLIRSRVGLFEFRINADHPEGP</sequence>
<evidence type="ECO:0000313" key="1">
    <source>
        <dbReference type="EMBL" id="CAG8737748.1"/>
    </source>
</evidence>
<name>A0ACA9Q516_9GLOM</name>
<keyword evidence="2" id="KW-1185">Reference proteome</keyword>
<comment type="caution">
    <text evidence="1">The sequence shown here is derived from an EMBL/GenBank/DDBJ whole genome shotgun (WGS) entry which is preliminary data.</text>
</comment>
<dbReference type="EMBL" id="CAJVPT010046282">
    <property type="protein sequence ID" value="CAG8737748.1"/>
    <property type="molecule type" value="Genomic_DNA"/>
</dbReference>
<proteinExistence type="predicted"/>
<reference evidence="1" key="1">
    <citation type="submission" date="2021-06" db="EMBL/GenBank/DDBJ databases">
        <authorList>
            <person name="Kallberg Y."/>
            <person name="Tangrot J."/>
            <person name="Rosling A."/>
        </authorList>
    </citation>
    <scope>NUCLEOTIDE SEQUENCE</scope>
    <source>
        <strain evidence="1">CL356</strain>
    </source>
</reference>
<dbReference type="Proteomes" id="UP000789525">
    <property type="component" value="Unassembled WGS sequence"/>
</dbReference>
<evidence type="ECO:0000313" key="2">
    <source>
        <dbReference type="Proteomes" id="UP000789525"/>
    </source>
</evidence>
<organism evidence="1 2">
    <name type="scientific">Acaulospora colombiana</name>
    <dbReference type="NCBI Taxonomy" id="27376"/>
    <lineage>
        <taxon>Eukaryota</taxon>
        <taxon>Fungi</taxon>
        <taxon>Fungi incertae sedis</taxon>
        <taxon>Mucoromycota</taxon>
        <taxon>Glomeromycotina</taxon>
        <taxon>Glomeromycetes</taxon>
        <taxon>Diversisporales</taxon>
        <taxon>Acaulosporaceae</taxon>
        <taxon>Acaulospora</taxon>
    </lineage>
</organism>
<feature type="non-terminal residue" evidence="1">
    <location>
        <position position="206"/>
    </location>
</feature>
<protein>
    <submittedName>
        <fullName evidence="1">12410_t:CDS:1</fullName>
    </submittedName>
</protein>